<dbReference type="Proteomes" id="UP000067689">
    <property type="component" value="Chromosome"/>
</dbReference>
<feature type="transmembrane region" description="Helical" evidence="3">
    <location>
        <begin position="121"/>
        <end position="143"/>
    </location>
</feature>
<keyword evidence="3" id="KW-0812">Transmembrane</keyword>
<dbReference type="EMBL" id="CP011502">
    <property type="protein sequence ID" value="ALX04099.1"/>
    <property type="molecule type" value="Genomic_DNA"/>
</dbReference>
<evidence type="ECO:0000313" key="6">
    <source>
        <dbReference type="Proteomes" id="UP000067689"/>
    </source>
</evidence>
<dbReference type="NCBIfam" id="TIGR00350">
    <property type="entry name" value="lytR_cpsA_psr"/>
    <property type="match status" value="1"/>
</dbReference>
<dbReference type="InterPro" id="IPR050922">
    <property type="entry name" value="LytR/CpsA/Psr_CW_biosynth"/>
</dbReference>
<comment type="similarity">
    <text evidence="1">Belongs to the LytR/CpsA/Psr (LCP) family.</text>
</comment>
<keyword evidence="3" id="KW-1133">Transmembrane helix</keyword>
<dbReference type="PANTHER" id="PTHR33392">
    <property type="entry name" value="POLYISOPRENYL-TEICHOIC ACID--PEPTIDOGLYCAN TEICHOIC ACID TRANSFERASE TAGU"/>
    <property type="match status" value="1"/>
</dbReference>
<dbReference type="Pfam" id="PF03816">
    <property type="entry name" value="LytR_cpsA_psr"/>
    <property type="match status" value="1"/>
</dbReference>
<feature type="transmembrane region" description="Helical" evidence="3">
    <location>
        <begin position="47"/>
        <end position="68"/>
    </location>
</feature>
<dbReference type="AlphaFoldDB" id="A0A0U3KGG2"/>
<evidence type="ECO:0000256" key="1">
    <source>
        <dbReference type="ARBA" id="ARBA00006068"/>
    </source>
</evidence>
<protein>
    <recommendedName>
        <fullName evidence="4">Cell envelope-related transcriptional attenuator domain-containing protein</fullName>
    </recommendedName>
</protein>
<keyword evidence="3" id="KW-0472">Membrane</keyword>
<dbReference type="InterPro" id="IPR004474">
    <property type="entry name" value="LytR_CpsA_psr"/>
</dbReference>
<dbReference type="OrthoDB" id="3573673at2"/>
<keyword evidence="6" id="KW-1185">Reference proteome</keyword>
<feature type="transmembrane region" description="Helical" evidence="3">
    <location>
        <begin position="88"/>
        <end position="109"/>
    </location>
</feature>
<evidence type="ECO:0000259" key="4">
    <source>
        <dbReference type="Pfam" id="PF03816"/>
    </source>
</evidence>
<evidence type="ECO:0000256" key="2">
    <source>
        <dbReference type="SAM" id="MobiDB-lite"/>
    </source>
</evidence>
<dbReference type="PATRIC" id="fig|2041.4.peg.1034"/>
<feature type="region of interest" description="Disordered" evidence="2">
    <location>
        <begin position="440"/>
        <end position="502"/>
    </location>
</feature>
<gene>
    <name evidence="5" type="ORF">AERYTH_04990</name>
</gene>
<evidence type="ECO:0000256" key="3">
    <source>
        <dbReference type="SAM" id="Phobius"/>
    </source>
</evidence>
<evidence type="ECO:0000313" key="5">
    <source>
        <dbReference type="EMBL" id="ALX04099.1"/>
    </source>
</evidence>
<name>A0A0U3KGG2_9ACTN</name>
<accession>A0A0U3KGG2</accession>
<sequence>MTRRRAKVLSTSTDELPPRARFRRALRLCLLSAVAPGSAQLAVGNRWVGRVALGLYALGLVALGWLALSYRDDRAGLIGLVTDPDVLQVFRFGVAAVAVAWTALFVDAWRLARPLQLTRARAAVVLVVNTALVAGVLGVALYASQVSNAGRQAVQEVFTATTTSPPLQGRYNILLIGSDSGKGRTGIRPDSMTVVSIDASTGSTVLVSLPRNLEDVPFREGSPMRQLYPYGYNCGSECLLNAVHTEAEGRTDLYPGAKDPGLEATIDAVEGVTDLPINYYVMINLRGFSSLVDAVGGVEIDVRTRLAMFGHDDLDQQRYIEPGLQRLDGNEALWYARSRVQSDDFTRMGRQKCLMSAMLDQLSPQKVLLNATDLAKSGAQLISTNMPSEELGEFADLALKARSTKIRTVSLVPPLISVVDPDYAQIHGLIKNAIRASERSVGASPSPSPSSSPSADATTPTPGASPTTPTPTTPSVPTPSPTATPDESGAQANNVEDLAAAC</sequence>
<dbReference type="STRING" id="2041.AERYTH_04990"/>
<reference evidence="5 6" key="1">
    <citation type="journal article" date="1991" name="Int. J. Syst. Bacteriol.">
        <title>Description of the erythromycin-producing bacterium Arthrobacter sp. strain NRRL B-3381 as Aeromicrobium erythreum gen. nov., sp. nov.</title>
        <authorList>
            <person name="Miller E.S."/>
            <person name="Woese C.R."/>
            <person name="Brenner S."/>
        </authorList>
    </citation>
    <scope>NUCLEOTIDE SEQUENCE [LARGE SCALE GENOMIC DNA]</scope>
    <source>
        <strain evidence="5 6">AR18</strain>
    </source>
</reference>
<organism evidence="5 6">
    <name type="scientific">Aeromicrobium erythreum</name>
    <dbReference type="NCBI Taxonomy" id="2041"/>
    <lineage>
        <taxon>Bacteria</taxon>
        <taxon>Bacillati</taxon>
        <taxon>Actinomycetota</taxon>
        <taxon>Actinomycetes</taxon>
        <taxon>Propionibacteriales</taxon>
        <taxon>Nocardioidaceae</taxon>
        <taxon>Aeromicrobium</taxon>
    </lineage>
</organism>
<dbReference type="KEGG" id="aer:AERYTH_04990"/>
<proteinExistence type="inferred from homology"/>
<dbReference type="Gene3D" id="3.40.630.190">
    <property type="entry name" value="LCP protein"/>
    <property type="match status" value="1"/>
</dbReference>
<dbReference type="PANTHER" id="PTHR33392:SF6">
    <property type="entry name" value="POLYISOPRENYL-TEICHOIC ACID--PEPTIDOGLYCAN TEICHOIC ACID TRANSFERASE TAGU"/>
    <property type="match status" value="1"/>
</dbReference>
<feature type="domain" description="Cell envelope-related transcriptional attenuator" evidence="4">
    <location>
        <begin position="188"/>
        <end position="362"/>
    </location>
</feature>
<feature type="compositionally biased region" description="Pro residues" evidence="2">
    <location>
        <begin position="468"/>
        <end position="482"/>
    </location>
</feature>
<feature type="compositionally biased region" description="Low complexity" evidence="2">
    <location>
        <begin position="440"/>
        <end position="467"/>
    </location>
</feature>
<dbReference type="RefSeq" id="WP_067855442.1">
    <property type="nucleotide sequence ID" value="NZ_CP011502.1"/>
</dbReference>